<dbReference type="Gene3D" id="1.20.272.10">
    <property type="match status" value="1"/>
</dbReference>
<feature type="domain" description="Replication factor C C-terminal" evidence="4">
    <location>
        <begin position="13"/>
        <end position="94"/>
    </location>
</feature>
<protein>
    <recommendedName>
        <fullName evidence="2">Replication factor C small subunit</fullName>
    </recommendedName>
    <alternativeName>
        <fullName evidence="3">Clamp loader small subunit</fullName>
    </alternativeName>
</protein>
<keyword evidence="6" id="KW-1185">Reference proteome</keyword>
<evidence type="ECO:0000256" key="1">
    <source>
        <dbReference type="ARBA" id="ARBA00009668"/>
    </source>
</evidence>
<dbReference type="Pfam" id="PF08542">
    <property type="entry name" value="Rep_fac_C"/>
    <property type="match status" value="1"/>
</dbReference>
<dbReference type="GO" id="GO:0006260">
    <property type="term" value="P:DNA replication"/>
    <property type="evidence" value="ECO:0007669"/>
    <property type="project" value="InterPro"/>
</dbReference>
<dbReference type="Proteomes" id="UP000070463">
    <property type="component" value="Unassembled WGS sequence"/>
</dbReference>
<sequence length="105" mass="11999">MVYESIDSFRTGELKNMVITAFRGDFQGARKSLMDILIKGGSNPGELLHEIQKEIYDLDAPDPVKIKLIEKIGKYDHNLTQGKNKRIQLENVLAHIARIGERIRH</sequence>
<dbReference type="SUPFAM" id="SSF48019">
    <property type="entry name" value="post-AAA+ oligomerization domain-like"/>
    <property type="match status" value="1"/>
</dbReference>
<proteinExistence type="inferred from homology"/>
<gene>
    <name evidence="5" type="ORF">AKJ37_07260</name>
</gene>
<comment type="caution">
    <text evidence="5">The sequence shown here is derived from an EMBL/GenBank/DDBJ whole genome shotgun (WGS) entry which is preliminary data.</text>
</comment>
<evidence type="ECO:0000313" key="5">
    <source>
        <dbReference type="EMBL" id="KXA94824.1"/>
    </source>
</evidence>
<dbReference type="InterPro" id="IPR008921">
    <property type="entry name" value="DNA_pol3_clamp-load_cplx_C"/>
</dbReference>
<dbReference type="GO" id="GO:0003677">
    <property type="term" value="F:DNA binding"/>
    <property type="evidence" value="ECO:0007669"/>
    <property type="project" value="InterPro"/>
</dbReference>
<evidence type="ECO:0000256" key="3">
    <source>
        <dbReference type="ARBA" id="ARBA00031749"/>
    </source>
</evidence>
<evidence type="ECO:0000313" key="6">
    <source>
        <dbReference type="Proteomes" id="UP000070463"/>
    </source>
</evidence>
<evidence type="ECO:0000256" key="2">
    <source>
        <dbReference type="ARBA" id="ARBA00014164"/>
    </source>
</evidence>
<dbReference type="InterPro" id="IPR013748">
    <property type="entry name" value="Rep_factorC_C"/>
</dbReference>
<comment type="similarity">
    <text evidence="1">Belongs to the activator 1 small subunits family. RfcS subfamily.</text>
</comment>
<accession>A0A133UKU1</accession>
<organism evidence="5 6">
    <name type="scientific">candidate division MSBL1 archaeon SCGC-AAA259I09</name>
    <dbReference type="NCBI Taxonomy" id="1698267"/>
    <lineage>
        <taxon>Archaea</taxon>
        <taxon>Methanobacteriati</taxon>
        <taxon>Methanobacteriota</taxon>
        <taxon>candidate division MSBL1</taxon>
    </lineage>
</organism>
<name>A0A133UKU1_9EURY</name>
<evidence type="ECO:0000259" key="4">
    <source>
        <dbReference type="Pfam" id="PF08542"/>
    </source>
</evidence>
<reference evidence="5 6" key="1">
    <citation type="journal article" date="2016" name="Sci. Rep.">
        <title>Metabolic traits of an uncultured archaeal lineage -MSBL1- from brine pools of the Red Sea.</title>
        <authorList>
            <person name="Mwirichia R."/>
            <person name="Alam I."/>
            <person name="Rashid M."/>
            <person name="Vinu M."/>
            <person name="Ba-Alawi W."/>
            <person name="Anthony Kamau A."/>
            <person name="Kamanda Ngugi D."/>
            <person name="Goker M."/>
            <person name="Klenk H.P."/>
            <person name="Bajic V."/>
            <person name="Stingl U."/>
        </authorList>
    </citation>
    <scope>NUCLEOTIDE SEQUENCE [LARGE SCALE GENOMIC DNA]</scope>
    <source>
        <strain evidence="5">SCGC-AAA259I09</strain>
    </source>
</reference>
<dbReference type="AlphaFoldDB" id="A0A133UKU1"/>
<dbReference type="EMBL" id="LHXR01000165">
    <property type="protein sequence ID" value="KXA94824.1"/>
    <property type="molecule type" value="Genomic_DNA"/>
</dbReference>